<organism evidence="1 2">
    <name type="scientific">Ancylostoma ceylanicum</name>
    <dbReference type="NCBI Taxonomy" id="53326"/>
    <lineage>
        <taxon>Eukaryota</taxon>
        <taxon>Metazoa</taxon>
        <taxon>Ecdysozoa</taxon>
        <taxon>Nematoda</taxon>
        <taxon>Chromadorea</taxon>
        <taxon>Rhabditida</taxon>
        <taxon>Rhabditina</taxon>
        <taxon>Rhabditomorpha</taxon>
        <taxon>Strongyloidea</taxon>
        <taxon>Ancylostomatidae</taxon>
        <taxon>Ancylostomatinae</taxon>
        <taxon>Ancylostoma</taxon>
    </lineage>
</organism>
<dbReference type="AlphaFoldDB" id="A0A016TXS5"/>
<comment type="caution">
    <text evidence="1">The sequence shown here is derived from an EMBL/GenBank/DDBJ whole genome shotgun (WGS) entry which is preliminary data.</text>
</comment>
<sequence length="88" mass="9567">MIMIFSRHSLAPDFEEELLTLLGTPGIYDLTTIENMAGVGAVIKLESINAASRMLVKGDWQSISTLVSDGQVVARVKAPSNGDWLYVN</sequence>
<evidence type="ECO:0000313" key="2">
    <source>
        <dbReference type="Proteomes" id="UP000024635"/>
    </source>
</evidence>
<name>A0A016TXS5_9BILA</name>
<evidence type="ECO:0000313" key="1">
    <source>
        <dbReference type="EMBL" id="EYC07605.1"/>
    </source>
</evidence>
<accession>A0A016TXS5</accession>
<dbReference type="EMBL" id="JARK01001405">
    <property type="protein sequence ID" value="EYC07605.1"/>
    <property type="molecule type" value="Genomic_DNA"/>
</dbReference>
<gene>
    <name evidence="1" type="primary">Acey_s0069.g311</name>
    <name evidence="1" type="ORF">Y032_0069g311</name>
</gene>
<protein>
    <submittedName>
        <fullName evidence="1">Uncharacterized protein</fullName>
    </submittedName>
</protein>
<reference evidence="2" key="1">
    <citation type="journal article" date="2015" name="Nat. Genet.">
        <title>The genome and transcriptome of the zoonotic hookworm Ancylostoma ceylanicum identify infection-specific gene families.</title>
        <authorList>
            <person name="Schwarz E.M."/>
            <person name="Hu Y."/>
            <person name="Antoshechkin I."/>
            <person name="Miller M.M."/>
            <person name="Sternberg P.W."/>
            <person name="Aroian R.V."/>
        </authorList>
    </citation>
    <scope>NUCLEOTIDE SEQUENCE</scope>
    <source>
        <strain evidence="2">HY135</strain>
    </source>
</reference>
<proteinExistence type="predicted"/>
<dbReference type="Proteomes" id="UP000024635">
    <property type="component" value="Unassembled WGS sequence"/>
</dbReference>
<dbReference type="OrthoDB" id="5836370at2759"/>
<keyword evidence="2" id="KW-1185">Reference proteome</keyword>